<dbReference type="EMBL" id="JBHUDD010000043">
    <property type="protein sequence ID" value="MFD1509071.1"/>
    <property type="molecule type" value="Genomic_DNA"/>
</dbReference>
<keyword evidence="2" id="KW-1185">Reference proteome</keyword>
<proteinExistence type="predicted"/>
<dbReference type="RefSeq" id="WP_379914273.1">
    <property type="nucleotide sequence ID" value="NZ_JBHUDD010000043.1"/>
</dbReference>
<organism evidence="1 2">
    <name type="scientific">Lacimonas salitolerans</name>
    <dbReference type="NCBI Taxonomy" id="1323750"/>
    <lineage>
        <taxon>Bacteria</taxon>
        <taxon>Pseudomonadati</taxon>
        <taxon>Pseudomonadota</taxon>
        <taxon>Alphaproteobacteria</taxon>
        <taxon>Rhodobacterales</taxon>
        <taxon>Paracoccaceae</taxon>
        <taxon>Lacimonas</taxon>
    </lineage>
</organism>
<comment type="caution">
    <text evidence="1">The sequence shown here is derived from an EMBL/GenBank/DDBJ whole genome shotgun (WGS) entry which is preliminary data.</text>
</comment>
<gene>
    <name evidence="1" type="ORF">ACFTOW_06620</name>
</gene>
<evidence type="ECO:0000313" key="1">
    <source>
        <dbReference type="EMBL" id="MFD1509071.1"/>
    </source>
</evidence>
<accession>A0ABW4EF41</accession>
<dbReference type="Proteomes" id="UP001597186">
    <property type="component" value="Unassembled WGS sequence"/>
</dbReference>
<name>A0ABW4EF41_9RHOB</name>
<protein>
    <submittedName>
        <fullName evidence="1">Uncharacterized protein</fullName>
    </submittedName>
</protein>
<sequence>MPQDTICCADARLTGTTLSGRGQGGAVWQVDLAQVSEAVYAEIRGWTGLRYALQLRGPDGWREVGVTVPRSRMVQSCDLAEHRALSAAVAERLAELTPGFRIQYRDRACRGG</sequence>
<evidence type="ECO:0000313" key="2">
    <source>
        <dbReference type="Proteomes" id="UP001597186"/>
    </source>
</evidence>
<reference evidence="2" key="1">
    <citation type="journal article" date="2019" name="Int. J. Syst. Evol. Microbiol.">
        <title>The Global Catalogue of Microorganisms (GCM) 10K type strain sequencing project: providing services to taxonomists for standard genome sequencing and annotation.</title>
        <authorList>
            <consortium name="The Broad Institute Genomics Platform"/>
            <consortium name="The Broad Institute Genome Sequencing Center for Infectious Disease"/>
            <person name="Wu L."/>
            <person name="Ma J."/>
        </authorList>
    </citation>
    <scope>NUCLEOTIDE SEQUENCE [LARGE SCALE GENOMIC DNA]</scope>
    <source>
        <strain evidence="2">CGMCC 1.12477</strain>
    </source>
</reference>